<evidence type="ECO:0000259" key="5">
    <source>
        <dbReference type="PROSITE" id="PS51721"/>
    </source>
</evidence>
<feature type="domain" description="EngC GTPase" evidence="4">
    <location>
        <begin position="20"/>
        <end position="167"/>
    </location>
</feature>
<accession>A0A2T1BXH5</accession>
<keyword evidence="1" id="KW-0547">Nucleotide-binding</keyword>
<comment type="caution">
    <text evidence="6">The sequence shown here is derived from an EMBL/GenBank/DDBJ whole genome shotgun (WGS) entry which is preliminary data.</text>
</comment>
<reference evidence="6 7" key="2">
    <citation type="submission" date="2018-03" db="EMBL/GenBank/DDBJ databases">
        <title>The ancient ancestry and fast evolution of plastids.</title>
        <authorList>
            <person name="Moore K.R."/>
            <person name="Magnabosco C."/>
            <person name="Momper L."/>
            <person name="Gold D.A."/>
            <person name="Bosak T."/>
            <person name="Fournier G.P."/>
        </authorList>
    </citation>
    <scope>NUCLEOTIDE SEQUENCE [LARGE SCALE GENOMIC DNA]</scope>
    <source>
        <strain evidence="6 7">CCAP 1448/3</strain>
    </source>
</reference>
<dbReference type="Gene3D" id="3.40.50.300">
    <property type="entry name" value="P-loop containing nucleotide triphosphate hydrolases"/>
    <property type="match status" value="1"/>
</dbReference>
<evidence type="ECO:0000313" key="6">
    <source>
        <dbReference type="EMBL" id="PSB00716.1"/>
    </source>
</evidence>
<dbReference type="Pfam" id="PF03193">
    <property type="entry name" value="RsgA_GTPase"/>
    <property type="match status" value="1"/>
</dbReference>
<feature type="non-terminal residue" evidence="6">
    <location>
        <position position="1"/>
    </location>
</feature>
<dbReference type="PANTHER" id="PTHR32120:SF11">
    <property type="entry name" value="SMALL RIBOSOMAL SUBUNIT BIOGENESIS GTPASE RSGA 1, MITOCHONDRIAL-RELATED"/>
    <property type="match status" value="1"/>
</dbReference>
<dbReference type="EMBL" id="PVWJ01000168">
    <property type="protein sequence ID" value="PSB00716.1"/>
    <property type="molecule type" value="Genomic_DNA"/>
</dbReference>
<evidence type="ECO:0000259" key="4">
    <source>
        <dbReference type="PROSITE" id="PS50936"/>
    </source>
</evidence>
<evidence type="ECO:0000256" key="2">
    <source>
        <dbReference type="ARBA" id="ARBA00023134"/>
    </source>
</evidence>
<evidence type="ECO:0000256" key="3">
    <source>
        <dbReference type="SAM" id="MobiDB-lite"/>
    </source>
</evidence>
<name>A0A2T1BXH5_9CYAN</name>
<dbReference type="PROSITE" id="PS50936">
    <property type="entry name" value="ENGC_GTPASE"/>
    <property type="match status" value="1"/>
</dbReference>
<feature type="region of interest" description="Disordered" evidence="3">
    <location>
        <begin position="243"/>
        <end position="284"/>
    </location>
</feature>
<organism evidence="6 7">
    <name type="scientific">Merismopedia glauca CCAP 1448/3</name>
    <dbReference type="NCBI Taxonomy" id="1296344"/>
    <lineage>
        <taxon>Bacteria</taxon>
        <taxon>Bacillati</taxon>
        <taxon>Cyanobacteriota</taxon>
        <taxon>Cyanophyceae</taxon>
        <taxon>Synechococcales</taxon>
        <taxon>Merismopediaceae</taxon>
        <taxon>Merismopedia</taxon>
    </lineage>
</organism>
<reference evidence="6 7" key="1">
    <citation type="submission" date="2018-02" db="EMBL/GenBank/DDBJ databases">
        <authorList>
            <person name="Cohen D.B."/>
            <person name="Kent A.D."/>
        </authorList>
    </citation>
    <scope>NUCLEOTIDE SEQUENCE [LARGE SCALE GENOMIC DNA]</scope>
    <source>
        <strain evidence="6 7">CCAP 1448/3</strain>
    </source>
</reference>
<dbReference type="GO" id="GO:0005525">
    <property type="term" value="F:GTP binding"/>
    <property type="evidence" value="ECO:0007669"/>
    <property type="project" value="UniProtKB-KW"/>
</dbReference>
<dbReference type="GO" id="GO:0003924">
    <property type="term" value="F:GTPase activity"/>
    <property type="evidence" value="ECO:0007669"/>
    <property type="project" value="InterPro"/>
</dbReference>
<dbReference type="AlphaFoldDB" id="A0A2T1BXH5"/>
<feature type="domain" description="CP-type G" evidence="5">
    <location>
        <begin position="11"/>
        <end position="169"/>
    </location>
</feature>
<dbReference type="InterPro" id="IPR030378">
    <property type="entry name" value="G_CP_dom"/>
</dbReference>
<dbReference type="Proteomes" id="UP000238762">
    <property type="component" value="Unassembled WGS sequence"/>
</dbReference>
<dbReference type="InterPro" id="IPR004881">
    <property type="entry name" value="Ribosome_biogen_GTPase_RsgA"/>
</dbReference>
<proteinExistence type="inferred from homology"/>
<gene>
    <name evidence="6" type="primary">rsgA</name>
    <name evidence="6" type="ORF">C7B64_22035</name>
</gene>
<feature type="compositionally biased region" description="Low complexity" evidence="3">
    <location>
        <begin position="271"/>
        <end position="284"/>
    </location>
</feature>
<dbReference type="RefSeq" id="WP_106291438.1">
    <property type="nucleotide sequence ID" value="NZ_CAWNTC010000209.1"/>
</dbReference>
<dbReference type="InterPro" id="IPR010914">
    <property type="entry name" value="RsgA_GTPase_dom"/>
</dbReference>
<evidence type="ECO:0000256" key="1">
    <source>
        <dbReference type="ARBA" id="ARBA00022741"/>
    </source>
</evidence>
<dbReference type="NCBIfam" id="TIGR00157">
    <property type="entry name" value="ribosome small subunit-dependent GTPase A"/>
    <property type="match status" value="1"/>
</dbReference>
<evidence type="ECO:0000313" key="7">
    <source>
        <dbReference type="Proteomes" id="UP000238762"/>
    </source>
</evidence>
<dbReference type="Gene3D" id="1.10.40.50">
    <property type="entry name" value="Probable gtpase engc, domain 3"/>
    <property type="match status" value="1"/>
</dbReference>
<dbReference type="PROSITE" id="PS51721">
    <property type="entry name" value="G_CP"/>
    <property type="match status" value="1"/>
</dbReference>
<dbReference type="InterPro" id="IPR027417">
    <property type="entry name" value="P-loop_NTPase"/>
</dbReference>
<dbReference type="SUPFAM" id="SSF52540">
    <property type="entry name" value="P-loop containing nucleoside triphosphate hydrolases"/>
    <property type="match status" value="1"/>
</dbReference>
<dbReference type="CDD" id="cd01854">
    <property type="entry name" value="YjeQ_EngC"/>
    <property type="match status" value="1"/>
</dbReference>
<protein>
    <submittedName>
        <fullName evidence="6">Ribosome small subunit-dependent GTPase A</fullName>
    </submittedName>
</protein>
<keyword evidence="2" id="KW-0342">GTP-binding</keyword>
<sequence length="284" mass="31970">RGAISEVFPRQTQLARPTIANVDQIILLFALADPPLESHQLSRFLIKAESTGLEVGLCLNKSDLVTEDERQQCFERIQTWGYEPIFLSVTTGIGLEDIQQLLQDKISVLAGMSGVGKSSLINWLIPGSNLRVAEVSGKLSRGRHTTRHVELFELPTGGFLADTPGFNQPDLDCGSTELWSYFPEAVAKLENASCQFSDCLHIDEPNCVVRGDWERYDDYLVFLAEAIAREQLIGDRANPESTLKLKNKAGKSQYEPKLESKKYRRPSRKVQQQQLQQLYQETDQ</sequence>
<keyword evidence="7" id="KW-1185">Reference proteome</keyword>
<dbReference type="HAMAP" id="MF_01820">
    <property type="entry name" value="GTPase_RsgA"/>
    <property type="match status" value="1"/>
</dbReference>
<dbReference type="PANTHER" id="PTHR32120">
    <property type="entry name" value="SMALL RIBOSOMAL SUBUNIT BIOGENESIS GTPASE RSGA"/>
    <property type="match status" value="1"/>
</dbReference>
<dbReference type="OrthoDB" id="9809485at2"/>